<proteinExistence type="inferred from homology"/>
<keyword evidence="5 12" id="KW-0479">Metal-binding</keyword>
<keyword evidence="11 12" id="KW-0456">Lyase</keyword>
<dbReference type="InterPro" id="IPR041128">
    <property type="entry name" value="Arg_decarbox_C"/>
</dbReference>
<evidence type="ECO:0000313" key="18">
    <source>
        <dbReference type="EMBL" id="QOV92387.1"/>
    </source>
</evidence>
<dbReference type="GO" id="GO:0008792">
    <property type="term" value="F:arginine decarboxylase activity"/>
    <property type="evidence" value="ECO:0007669"/>
    <property type="project" value="UniProtKB-UniRule"/>
</dbReference>
<dbReference type="Pfam" id="PF02784">
    <property type="entry name" value="Orn_Arg_deC_N"/>
    <property type="match status" value="1"/>
</dbReference>
<dbReference type="AlphaFoldDB" id="A0A7M2X3N4"/>
<comment type="function">
    <text evidence="3 12">Catalyzes the biosynthesis of agmatine from arginine.</text>
</comment>
<comment type="similarity">
    <text evidence="4 12">Belongs to the Orn/Lys/Arg decarboxylase class-II family. SpeA subfamily.</text>
</comment>
<dbReference type="PANTHER" id="PTHR43295">
    <property type="entry name" value="ARGININE DECARBOXYLASE"/>
    <property type="match status" value="1"/>
</dbReference>
<feature type="binding site" evidence="12">
    <location>
        <begin position="291"/>
        <end position="301"/>
    </location>
    <ligand>
        <name>substrate</name>
    </ligand>
</feature>
<accession>A0A7M2X3N4</accession>
<evidence type="ECO:0000256" key="12">
    <source>
        <dbReference type="HAMAP-Rule" id="MF_01417"/>
    </source>
</evidence>
<keyword evidence="8 12" id="KW-0663">Pyridoxal phosphate</keyword>
<dbReference type="SUPFAM" id="SSF51419">
    <property type="entry name" value="PLP-binding barrel"/>
    <property type="match status" value="1"/>
</dbReference>
<dbReference type="Gene3D" id="1.10.287.3440">
    <property type="match status" value="1"/>
</dbReference>
<reference evidence="18 19" key="1">
    <citation type="submission" date="2020-10" db="EMBL/GenBank/DDBJ databases">
        <title>Wide distribution of Phycisphaera-like planctomycetes from WD2101 soil group in peatlands and genome analysis of the first cultivated representative.</title>
        <authorList>
            <person name="Dedysh S.N."/>
            <person name="Beletsky A.V."/>
            <person name="Ivanova A."/>
            <person name="Kulichevskaya I.S."/>
            <person name="Suzina N.E."/>
            <person name="Philippov D.A."/>
            <person name="Rakitin A.L."/>
            <person name="Mardanov A.V."/>
            <person name="Ravin N.V."/>
        </authorList>
    </citation>
    <scope>NUCLEOTIDE SEQUENCE [LARGE SCALE GENOMIC DNA]</scope>
    <source>
        <strain evidence="18 19">M1803</strain>
    </source>
</reference>
<dbReference type="GO" id="GO:0006527">
    <property type="term" value="P:L-arginine catabolic process"/>
    <property type="evidence" value="ECO:0007669"/>
    <property type="project" value="InterPro"/>
</dbReference>
<dbReference type="SUPFAM" id="SSF50621">
    <property type="entry name" value="Alanine racemase C-terminal domain-like"/>
    <property type="match status" value="1"/>
</dbReference>
<dbReference type="PROSITE" id="PS00878">
    <property type="entry name" value="ODR_DC_2_1"/>
    <property type="match status" value="1"/>
</dbReference>
<evidence type="ECO:0000256" key="13">
    <source>
        <dbReference type="PIRSR" id="PIRSR001336-50"/>
    </source>
</evidence>
<gene>
    <name evidence="12 18" type="primary">speA</name>
    <name evidence="18" type="ORF">IPV69_10215</name>
</gene>
<dbReference type="InterPro" id="IPR022653">
    <property type="entry name" value="De-COase2_pyr-phos_BS"/>
</dbReference>
<dbReference type="HAMAP" id="MF_01417">
    <property type="entry name" value="SpeA"/>
    <property type="match status" value="1"/>
</dbReference>
<dbReference type="GO" id="GO:0046872">
    <property type="term" value="F:metal ion binding"/>
    <property type="evidence" value="ECO:0007669"/>
    <property type="project" value="UniProtKB-KW"/>
</dbReference>
<evidence type="ECO:0000256" key="6">
    <source>
        <dbReference type="ARBA" id="ARBA00022793"/>
    </source>
</evidence>
<dbReference type="InterPro" id="IPR000183">
    <property type="entry name" value="Orn/DAP/Arg_de-COase"/>
</dbReference>
<evidence type="ECO:0000256" key="10">
    <source>
        <dbReference type="ARBA" id="ARBA00023115"/>
    </source>
</evidence>
<dbReference type="FunFam" id="3.20.20.10:FF:000001">
    <property type="entry name" value="Biosynthetic arginine decarboxylase"/>
    <property type="match status" value="1"/>
</dbReference>
<evidence type="ECO:0000256" key="5">
    <source>
        <dbReference type="ARBA" id="ARBA00022723"/>
    </source>
</evidence>
<feature type="domain" description="Arginine decarboxylase C-terminal helical" evidence="17">
    <location>
        <begin position="589"/>
        <end position="642"/>
    </location>
</feature>
<feature type="active site" description="Proton donor" evidence="14">
    <location>
        <position position="512"/>
    </location>
</feature>
<feature type="domain" description="Orn/DAP/Arg decarboxylase 2 N-terminal" evidence="15">
    <location>
        <begin position="94"/>
        <end position="351"/>
    </location>
</feature>
<dbReference type="EMBL" id="CP063458">
    <property type="protein sequence ID" value="QOV92387.1"/>
    <property type="molecule type" value="Genomic_DNA"/>
</dbReference>
<comment type="pathway">
    <text evidence="12">Amine and polyamine biosynthesis; agmatine biosynthesis; agmatine from L-arginine: step 1/1.</text>
</comment>
<comment type="cofactor">
    <cofactor evidence="2 12">
        <name>Mg(2+)</name>
        <dbReference type="ChEBI" id="CHEBI:18420"/>
    </cofactor>
</comment>
<dbReference type="InterPro" id="IPR029066">
    <property type="entry name" value="PLP-binding_barrel"/>
</dbReference>
<dbReference type="InterPro" id="IPR009006">
    <property type="entry name" value="Ala_racemase/Decarboxylase_C"/>
</dbReference>
<keyword evidence="9 12" id="KW-0745">Spermidine biosynthesis</keyword>
<dbReference type="PANTHER" id="PTHR43295:SF9">
    <property type="entry name" value="BIOSYNTHETIC ARGININE DECARBOXYLASE"/>
    <property type="match status" value="1"/>
</dbReference>
<dbReference type="InterPro" id="IPR002985">
    <property type="entry name" value="Arg_decrbxlase"/>
</dbReference>
<dbReference type="GO" id="GO:0033388">
    <property type="term" value="P:putrescine biosynthetic process from arginine"/>
    <property type="evidence" value="ECO:0007669"/>
    <property type="project" value="UniProtKB-ARBA"/>
</dbReference>
<dbReference type="UniPathway" id="UPA00186">
    <property type="reaction ID" value="UER00284"/>
</dbReference>
<keyword evidence="6 12" id="KW-0210">Decarboxylase</keyword>
<evidence type="ECO:0000259" key="16">
    <source>
        <dbReference type="Pfam" id="PF17810"/>
    </source>
</evidence>
<dbReference type="NCBIfam" id="NF003763">
    <property type="entry name" value="PRK05354.1"/>
    <property type="match status" value="1"/>
</dbReference>
<dbReference type="NCBIfam" id="TIGR01273">
    <property type="entry name" value="speA"/>
    <property type="match status" value="1"/>
</dbReference>
<evidence type="ECO:0000313" key="19">
    <source>
        <dbReference type="Proteomes" id="UP000593765"/>
    </source>
</evidence>
<evidence type="ECO:0000256" key="14">
    <source>
        <dbReference type="PIRSR" id="PIRSR600183-50"/>
    </source>
</evidence>
<dbReference type="EC" id="4.1.1.19" evidence="12"/>
<evidence type="ECO:0000256" key="2">
    <source>
        <dbReference type="ARBA" id="ARBA00001946"/>
    </source>
</evidence>
<dbReference type="Proteomes" id="UP000593765">
    <property type="component" value="Chromosome"/>
</dbReference>
<dbReference type="Pfam" id="PF17810">
    <property type="entry name" value="Arg_decarb_HB"/>
    <property type="match status" value="1"/>
</dbReference>
<evidence type="ECO:0000259" key="15">
    <source>
        <dbReference type="Pfam" id="PF02784"/>
    </source>
</evidence>
<feature type="modified residue" description="N6-(pyridoxal phosphate)lysine" evidence="12 13">
    <location>
        <position position="109"/>
    </location>
</feature>
<keyword evidence="7 12" id="KW-0460">Magnesium</keyword>
<dbReference type="KEGG" id="hbs:IPV69_10215"/>
<evidence type="ECO:0000256" key="3">
    <source>
        <dbReference type="ARBA" id="ARBA00002257"/>
    </source>
</evidence>
<dbReference type="PROSITE" id="PS00879">
    <property type="entry name" value="ODR_DC_2_2"/>
    <property type="match status" value="1"/>
</dbReference>
<dbReference type="Gene3D" id="1.20.58.930">
    <property type="match status" value="1"/>
</dbReference>
<evidence type="ECO:0000256" key="4">
    <source>
        <dbReference type="ARBA" id="ARBA00008357"/>
    </source>
</evidence>
<feature type="domain" description="Arginine decarboxylase helical bundle" evidence="16">
    <location>
        <begin position="384"/>
        <end position="461"/>
    </location>
</feature>
<comment type="cofactor">
    <cofactor evidence="1 12 13">
        <name>pyridoxal 5'-phosphate</name>
        <dbReference type="ChEBI" id="CHEBI:597326"/>
    </cofactor>
</comment>
<evidence type="ECO:0000259" key="17">
    <source>
        <dbReference type="Pfam" id="PF17944"/>
    </source>
</evidence>
<dbReference type="Gene3D" id="3.20.20.10">
    <property type="entry name" value="Alanine racemase"/>
    <property type="match status" value="1"/>
</dbReference>
<evidence type="ECO:0000256" key="1">
    <source>
        <dbReference type="ARBA" id="ARBA00001933"/>
    </source>
</evidence>
<dbReference type="InterPro" id="IPR022644">
    <property type="entry name" value="De-COase2_N"/>
</dbReference>
<dbReference type="PRINTS" id="PR01180">
    <property type="entry name" value="ARGDCRBXLASE"/>
</dbReference>
<dbReference type="PIRSF" id="PIRSF001336">
    <property type="entry name" value="Arg_decrbxlase"/>
    <property type="match status" value="1"/>
</dbReference>
<dbReference type="PRINTS" id="PR01179">
    <property type="entry name" value="ODADCRBXLASE"/>
</dbReference>
<evidence type="ECO:0000256" key="7">
    <source>
        <dbReference type="ARBA" id="ARBA00022842"/>
    </source>
</evidence>
<dbReference type="InterPro" id="IPR022657">
    <property type="entry name" value="De-COase2_CS"/>
</dbReference>
<dbReference type="Pfam" id="PF17944">
    <property type="entry name" value="Arg_decarbox_C"/>
    <property type="match status" value="1"/>
</dbReference>
<organism evidence="18 19">
    <name type="scientific">Humisphaera borealis</name>
    <dbReference type="NCBI Taxonomy" id="2807512"/>
    <lineage>
        <taxon>Bacteria</taxon>
        <taxon>Pseudomonadati</taxon>
        <taxon>Planctomycetota</taxon>
        <taxon>Phycisphaerae</taxon>
        <taxon>Tepidisphaerales</taxon>
        <taxon>Tepidisphaeraceae</taxon>
        <taxon>Humisphaera</taxon>
    </lineage>
</organism>
<keyword evidence="10 12" id="KW-0620">Polyamine biosynthesis</keyword>
<evidence type="ECO:0000256" key="8">
    <source>
        <dbReference type="ARBA" id="ARBA00022898"/>
    </source>
</evidence>
<name>A0A7M2X3N4_9BACT</name>
<comment type="catalytic activity">
    <reaction evidence="12">
        <text>L-arginine + H(+) = agmatine + CO2</text>
        <dbReference type="Rhea" id="RHEA:17641"/>
        <dbReference type="ChEBI" id="CHEBI:15378"/>
        <dbReference type="ChEBI" id="CHEBI:16526"/>
        <dbReference type="ChEBI" id="CHEBI:32682"/>
        <dbReference type="ChEBI" id="CHEBI:58145"/>
        <dbReference type="EC" id="4.1.1.19"/>
    </reaction>
</comment>
<dbReference type="InterPro" id="IPR040634">
    <property type="entry name" value="Arg_decarb_HB"/>
</dbReference>
<protein>
    <recommendedName>
        <fullName evidence="12">Biosynthetic arginine decarboxylase</fullName>
        <shortName evidence="12">ADC</shortName>
        <ecNumber evidence="12">4.1.1.19</ecNumber>
    </recommendedName>
</protein>
<keyword evidence="19" id="KW-1185">Reference proteome</keyword>
<dbReference type="CDD" id="cd06830">
    <property type="entry name" value="PLPDE_III_ADC"/>
    <property type="match status" value="1"/>
</dbReference>
<evidence type="ECO:0000256" key="11">
    <source>
        <dbReference type="ARBA" id="ARBA00023239"/>
    </source>
</evidence>
<dbReference type="Gene3D" id="2.40.37.10">
    <property type="entry name" value="Lyase, Ornithine Decarboxylase, Chain A, domain 1"/>
    <property type="match status" value="1"/>
</dbReference>
<sequence>MTDHHSALPQRPWSVEESAKLYSIKNWGQSYFSINNDGHVAVHPTQEPARNIDLKKLVDELRERDIQLPCLIRFTDILQHRVRQIHQAFDRAIRDHEYRGEYRCVYPIKVNQQRHVVEEIHAFGKPYGFGLEAGSKPELLAVMAIVDDNNTPIICNGFKDDEFIEAVILATKIGRNIIPVVEKFSELELIVKYAKLHNVKPSIGVRVKLSAKGAGRWEQSGGVRSKFGLFIAEVIDALDFLRKHGMGDCLNLLHFHLGSQINNIRNVKAAIIELVRVYTEMQRLGAGLKYIDVGGGLGVDYDGSKTDFGSSINYGLQEYANDVIFHVKEICDQAKVDHPIIISESGRAMVAYHSVLVFNVLGWSGFARFDLPQQITDEDRRSMPAPVVNLFDTWQGINESNFMEYYHDSQISKDAVLNLFSLGYCSLEQRSLAERLYFGICSKVLTIIRKMDYVPDEFQGLESMLSDTYFCNYSIFQSMPDSWAIDQLFPIMPIHRLAEEPNCRGIIADITCDSDGKVDRFIDRRQVKPVLELHPYRGDDYFLAAFLVGAYQEILGDLHNLLGDTNAVHVTLDEDGLATIDEVIEGDTVREVLHYVQFSADDLLRSMRKMVERALKEQKLSLDESRVLLKFYESGLEGYTYLE</sequence>
<evidence type="ECO:0000256" key="9">
    <source>
        <dbReference type="ARBA" id="ARBA00023066"/>
    </source>
</evidence>
<dbReference type="GO" id="GO:0008295">
    <property type="term" value="P:spermidine biosynthetic process"/>
    <property type="evidence" value="ECO:0007669"/>
    <property type="project" value="UniProtKB-UniRule"/>
</dbReference>